<accession>A0A1A8VS06</accession>
<proteinExistence type="predicted"/>
<sequence>MLLLRHRFIGHVRGQRFSAAKFFTTKLHFCKQIGGFKPFSGKVCFMIRRTSFMKKKEGGKSLGIFRFPFSSNKSVLLEFVDMV</sequence>
<organism evidence="1 2">
    <name type="scientific">Plasmodium ovale curtisi</name>
    <dbReference type="NCBI Taxonomy" id="864141"/>
    <lineage>
        <taxon>Eukaryota</taxon>
        <taxon>Sar</taxon>
        <taxon>Alveolata</taxon>
        <taxon>Apicomplexa</taxon>
        <taxon>Aconoidasida</taxon>
        <taxon>Haemosporida</taxon>
        <taxon>Plasmodiidae</taxon>
        <taxon>Plasmodium</taxon>
        <taxon>Plasmodium (Plasmodium)</taxon>
    </lineage>
</organism>
<dbReference type="AlphaFoldDB" id="A0A1A8VS06"/>
<evidence type="ECO:0000313" key="1">
    <source>
        <dbReference type="EMBL" id="SBS83309.1"/>
    </source>
</evidence>
<gene>
    <name evidence="1" type="ORF">POVCU2_0020140</name>
</gene>
<evidence type="ECO:0000313" key="2">
    <source>
        <dbReference type="Proteomes" id="UP000078560"/>
    </source>
</evidence>
<dbReference type="EMBL" id="FLQU01000265">
    <property type="protein sequence ID" value="SBS83309.1"/>
    <property type="molecule type" value="Genomic_DNA"/>
</dbReference>
<dbReference type="Proteomes" id="UP000078560">
    <property type="component" value="Unassembled WGS sequence"/>
</dbReference>
<protein>
    <submittedName>
        <fullName evidence="1">Uncharacterized protein</fullName>
    </submittedName>
</protein>
<name>A0A1A8VS06_PLAOA</name>
<reference evidence="2" key="1">
    <citation type="submission" date="2016-05" db="EMBL/GenBank/DDBJ databases">
        <authorList>
            <person name="Naeem Raeece"/>
        </authorList>
    </citation>
    <scope>NUCLEOTIDE SEQUENCE [LARGE SCALE GENOMIC DNA]</scope>
</reference>